<gene>
    <name evidence="10" type="ORF">J5N97_019162</name>
</gene>
<evidence type="ECO:0000313" key="11">
    <source>
        <dbReference type="Proteomes" id="UP001085076"/>
    </source>
</evidence>
<keyword evidence="5 8" id="KW-0812">Transmembrane</keyword>
<comment type="subcellular location">
    <subcellularLocation>
        <location evidence="1 8">Cell membrane</location>
        <topology evidence="1 8">Multi-pass membrane protein</topology>
    </subcellularLocation>
</comment>
<keyword evidence="6 8" id="KW-1133">Transmembrane helix</keyword>
<evidence type="ECO:0000256" key="7">
    <source>
        <dbReference type="ARBA" id="ARBA00023136"/>
    </source>
</evidence>
<feature type="transmembrane region" description="Helical" evidence="8">
    <location>
        <begin position="24"/>
        <end position="43"/>
    </location>
</feature>
<dbReference type="Proteomes" id="UP001085076">
    <property type="component" value="Miscellaneous, Linkage group lg05"/>
</dbReference>
<keyword evidence="11" id="KW-1185">Reference proteome</keyword>
<feature type="transmembrane region" description="Helical" evidence="8">
    <location>
        <begin position="63"/>
        <end position="89"/>
    </location>
</feature>
<feature type="domain" description="Casparian strip membrane protein" evidence="9">
    <location>
        <begin position="21"/>
        <end position="85"/>
    </location>
</feature>
<dbReference type="AlphaFoldDB" id="A0A9D5CDK7"/>
<comment type="caution">
    <text evidence="8">Lacks conserved residue(s) required for the propagation of feature annotation.</text>
</comment>
<proteinExistence type="inferred from homology"/>
<evidence type="ECO:0000256" key="2">
    <source>
        <dbReference type="ARBA" id="ARBA00007651"/>
    </source>
</evidence>
<reference evidence="10" key="1">
    <citation type="submission" date="2021-03" db="EMBL/GenBank/DDBJ databases">
        <authorList>
            <person name="Li Z."/>
            <person name="Yang C."/>
        </authorList>
    </citation>
    <scope>NUCLEOTIDE SEQUENCE</scope>
    <source>
        <strain evidence="10">Dzin_1.0</strain>
        <tissue evidence="10">Leaf</tissue>
    </source>
</reference>
<dbReference type="NCBIfam" id="TIGR01569">
    <property type="entry name" value="A_tha_TIGR01569"/>
    <property type="match status" value="1"/>
</dbReference>
<protein>
    <recommendedName>
        <fullName evidence="8">CASP-like protein</fullName>
    </recommendedName>
</protein>
<comment type="similarity">
    <text evidence="2 8">Belongs to the Casparian strip membrane proteins (CASP) family.</text>
</comment>
<dbReference type="OrthoDB" id="770760at2759"/>
<evidence type="ECO:0000256" key="5">
    <source>
        <dbReference type="ARBA" id="ARBA00022692"/>
    </source>
</evidence>
<dbReference type="InterPro" id="IPR006702">
    <property type="entry name" value="CASP_dom"/>
</dbReference>
<reference evidence="10" key="2">
    <citation type="journal article" date="2022" name="Hortic Res">
        <title>The genome of Dioscorea zingiberensis sheds light on the biosynthesis, origin and evolution of the medicinally important diosgenin saponins.</title>
        <authorList>
            <person name="Li Y."/>
            <person name="Tan C."/>
            <person name="Li Z."/>
            <person name="Guo J."/>
            <person name="Li S."/>
            <person name="Chen X."/>
            <person name="Wang C."/>
            <person name="Dai X."/>
            <person name="Yang H."/>
            <person name="Song W."/>
            <person name="Hou L."/>
            <person name="Xu J."/>
            <person name="Tong Z."/>
            <person name="Xu A."/>
            <person name="Yuan X."/>
            <person name="Wang W."/>
            <person name="Yang Q."/>
            <person name="Chen L."/>
            <person name="Sun Z."/>
            <person name="Wang K."/>
            <person name="Pan B."/>
            <person name="Chen J."/>
            <person name="Bao Y."/>
            <person name="Liu F."/>
            <person name="Qi X."/>
            <person name="Gang D.R."/>
            <person name="Wen J."/>
            <person name="Li J."/>
        </authorList>
    </citation>
    <scope>NUCLEOTIDE SEQUENCE</scope>
    <source>
        <strain evidence="10">Dzin_1.0</strain>
    </source>
</reference>
<accession>A0A9D5CDK7</accession>
<keyword evidence="7 8" id="KW-0472">Membrane</keyword>
<evidence type="ECO:0000256" key="3">
    <source>
        <dbReference type="ARBA" id="ARBA00011489"/>
    </source>
</evidence>
<dbReference type="GO" id="GO:0005886">
    <property type="term" value="C:plasma membrane"/>
    <property type="evidence" value="ECO:0007669"/>
    <property type="project" value="UniProtKB-SubCell"/>
</dbReference>
<evidence type="ECO:0000256" key="8">
    <source>
        <dbReference type="RuleBase" id="RU361233"/>
    </source>
</evidence>
<keyword evidence="4 8" id="KW-1003">Cell membrane</keyword>
<dbReference type="Pfam" id="PF04535">
    <property type="entry name" value="CASP_dom"/>
    <property type="match status" value="1"/>
</dbReference>
<dbReference type="InterPro" id="IPR006459">
    <property type="entry name" value="CASP/CASPL"/>
</dbReference>
<organism evidence="10 11">
    <name type="scientific">Dioscorea zingiberensis</name>
    <dbReference type="NCBI Taxonomy" id="325984"/>
    <lineage>
        <taxon>Eukaryota</taxon>
        <taxon>Viridiplantae</taxon>
        <taxon>Streptophyta</taxon>
        <taxon>Embryophyta</taxon>
        <taxon>Tracheophyta</taxon>
        <taxon>Spermatophyta</taxon>
        <taxon>Magnoliopsida</taxon>
        <taxon>Liliopsida</taxon>
        <taxon>Dioscoreales</taxon>
        <taxon>Dioscoreaceae</taxon>
        <taxon>Dioscorea</taxon>
    </lineage>
</organism>
<name>A0A9D5CDK7_9LILI</name>
<evidence type="ECO:0000256" key="4">
    <source>
        <dbReference type="ARBA" id="ARBA00022475"/>
    </source>
</evidence>
<dbReference type="EMBL" id="JAGGNH010000005">
    <property type="protein sequence ID" value="KAJ0971203.1"/>
    <property type="molecule type" value="Genomic_DNA"/>
</dbReference>
<sequence length="102" mass="11283">MEGMKPERRPCYESNKTYLRTNSVLRIFTFVATLSATLVMAFAKQTVEILGLQMSASFKSSPAFVFFVIGNGIVCGYSLISMGFLTTLLNGYLLHLLDLVST</sequence>
<evidence type="ECO:0000259" key="9">
    <source>
        <dbReference type="Pfam" id="PF04535"/>
    </source>
</evidence>
<evidence type="ECO:0000256" key="1">
    <source>
        <dbReference type="ARBA" id="ARBA00004651"/>
    </source>
</evidence>
<comment type="subunit">
    <text evidence="3 8">Homodimer and heterodimers.</text>
</comment>
<evidence type="ECO:0000313" key="10">
    <source>
        <dbReference type="EMBL" id="KAJ0971203.1"/>
    </source>
</evidence>
<comment type="caution">
    <text evidence="10">The sequence shown here is derived from an EMBL/GenBank/DDBJ whole genome shotgun (WGS) entry which is preliminary data.</text>
</comment>
<evidence type="ECO:0000256" key="6">
    <source>
        <dbReference type="ARBA" id="ARBA00022989"/>
    </source>
</evidence>